<evidence type="ECO:0000256" key="1">
    <source>
        <dbReference type="SAM" id="Phobius"/>
    </source>
</evidence>
<organism evidence="2 3">
    <name type="scientific">Virgibacillus halodenitrificans</name>
    <name type="common">Bacillus halodenitrificans</name>
    <dbReference type="NCBI Taxonomy" id="1482"/>
    <lineage>
        <taxon>Bacteria</taxon>
        <taxon>Bacillati</taxon>
        <taxon>Bacillota</taxon>
        <taxon>Bacilli</taxon>
        <taxon>Bacillales</taxon>
        <taxon>Bacillaceae</taxon>
        <taxon>Virgibacillus</taxon>
    </lineage>
</organism>
<dbReference type="EMBL" id="JACWEZ010000002">
    <property type="protein sequence ID" value="MBD1222003.1"/>
    <property type="molecule type" value="Genomic_DNA"/>
</dbReference>
<dbReference type="Proteomes" id="UP000621631">
    <property type="component" value="Unassembled WGS sequence"/>
</dbReference>
<feature type="transmembrane region" description="Helical" evidence="1">
    <location>
        <begin position="57"/>
        <end position="79"/>
    </location>
</feature>
<feature type="transmembrane region" description="Helical" evidence="1">
    <location>
        <begin position="31"/>
        <end position="50"/>
    </location>
</feature>
<accession>A0ABR7VMF6</accession>
<keyword evidence="1" id="KW-1133">Transmembrane helix</keyword>
<gene>
    <name evidence="2" type="ORF">IC602_05235</name>
</gene>
<keyword evidence="1" id="KW-0812">Transmembrane</keyword>
<reference evidence="2 3" key="1">
    <citation type="submission" date="2020-09" db="EMBL/GenBank/DDBJ databases">
        <title>Draft Genome Sequences of Oil-Oxidizing Bacteria Halomonas titanicae, Marinobacter lutaoensis, and Virgibacillus halodenitrificans Isolated from Highly Saline Environments.</title>
        <authorList>
            <person name="Grouzdev D.S."/>
            <person name="Sokolova D.S."/>
            <person name="Semenova E.M."/>
            <person name="Borzenkov I.A."/>
            <person name="Bidzhieva S.K."/>
            <person name="Poltaraus A.B."/>
            <person name="Nazina T.N."/>
        </authorList>
    </citation>
    <scope>NUCLEOTIDE SEQUENCE [LARGE SCALE GENOMIC DNA]</scope>
    <source>
        <strain evidence="2 3">VKM B-3472D</strain>
    </source>
</reference>
<proteinExistence type="predicted"/>
<evidence type="ECO:0000313" key="2">
    <source>
        <dbReference type="EMBL" id="MBD1222003.1"/>
    </source>
</evidence>
<sequence length="86" mass="9420">MFILFVALTVILFLTATRTQFFKGKHSNNKILNQLGMATLVGVITINALFMSGGNTAFRYSVIGIGIMSFIAILVEMVITKKKCTS</sequence>
<protein>
    <submittedName>
        <fullName evidence="2">Uncharacterized protein</fullName>
    </submittedName>
</protein>
<keyword evidence="1" id="KW-0472">Membrane</keyword>
<dbReference type="RefSeq" id="WP_189777414.1">
    <property type="nucleotide sequence ID" value="NZ_JACWEZ010000002.1"/>
</dbReference>
<name>A0ABR7VMF6_VIRHA</name>
<keyword evidence="3" id="KW-1185">Reference proteome</keyword>
<comment type="caution">
    <text evidence="2">The sequence shown here is derived from an EMBL/GenBank/DDBJ whole genome shotgun (WGS) entry which is preliminary data.</text>
</comment>
<evidence type="ECO:0000313" key="3">
    <source>
        <dbReference type="Proteomes" id="UP000621631"/>
    </source>
</evidence>